<reference evidence="5" key="2">
    <citation type="journal article" date="2020" name="Nat. Commun.">
        <title>Large-scale genome sequencing of mycorrhizal fungi provides insights into the early evolution of symbiotic traits.</title>
        <authorList>
            <person name="Miyauchi S."/>
            <person name="Kiss E."/>
            <person name="Kuo A."/>
            <person name="Drula E."/>
            <person name="Kohler A."/>
            <person name="Sanchez-Garcia M."/>
            <person name="Morin E."/>
            <person name="Andreopoulos B."/>
            <person name="Barry K.W."/>
            <person name="Bonito G."/>
            <person name="Buee M."/>
            <person name="Carver A."/>
            <person name="Chen C."/>
            <person name="Cichocki N."/>
            <person name="Clum A."/>
            <person name="Culley D."/>
            <person name="Crous P.W."/>
            <person name="Fauchery L."/>
            <person name="Girlanda M."/>
            <person name="Hayes R.D."/>
            <person name="Keri Z."/>
            <person name="LaButti K."/>
            <person name="Lipzen A."/>
            <person name="Lombard V."/>
            <person name="Magnuson J."/>
            <person name="Maillard F."/>
            <person name="Murat C."/>
            <person name="Nolan M."/>
            <person name="Ohm R.A."/>
            <person name="Pangilinan J."/>
            <person name="Pereira M.F."/>
            <person name="Perotto S."/>
            <person name="Peter M."/>
            <person name="Pfister S."/>
            <person name="Riley R."/>
            <person name="Sitrit Y."/>
            <person name="Stielow J.B."/>
            <person name="Szollosi G."/>
            <person name="Zifcakova L."/>
            <person name="Stursova M."/>
            <person name="Spatafora J.W."/>
            <person name="Tedersoo L."/>
            <person name="Vaario L.M."/>
            <person name="Yamada A."/>
            <person name="Yan M."/>
            <person name="Wang P."/>
            <person name="Xu J."/>
            <person name="Bruns T."/>
            <person name="Baldrian P."/>
            <person name="Vilgalys R."/>
            <person name="Dunand C."/>
            <person name="Henrissat B."/>
            <person name="Grigoriev I.V."/>
            <person name="Hibbett D."/>
            <person name="Nagy L.G."/>
            <person name="Martin F.M."/>
        </authorList>
    </citation>
    <scope>NUCLEOTIDE SEQUENCE</scope>
    <source>
        <strain evidence="5">Prilba</strain>
    </source>
</reference>
<proteinExistence type="inferred from homology"/>
<comment type="similarity">
    <text evidence="1">Belongs to the LCL2 family.</text>
</comment>
<evidence type="ECO:0000256" key="3">
    <source>
        <dbReference type="ARBA" id="ARBA00022729"/>
    </source>
</evidence>
<dbReference type="PANTHER" id="PTHR38425">
    <property type="entry name" value="LONG CHRONOLOGICAL LIFESPAN PROTEIN 2"/>
    <property type="match status" value="1"/>
</dbReference>
<dbReference type="PANTHER" id="PTHR38425:SF1">
    <property type="entry name" value="LONG CHRONOLOGICAL LIFESPAN PROTEIN 2"/>
    <property type="match status" value="1"/>
</dbReference>
<comment type="caution">
    <text evidence="5">The sequence shown here is derived from an EMBL/GenBank/DDBJ whole genome shotgun (WGS) entry which is preliminary data.</text>
</comment>
<dbReference type="Proteomes" id="UP000759537">
    <property type="component" value="Unassembled WGS sequence"/>
</dbReference>
<gene>
    <name evidence="5" type="ORF">DFH94DRAFT_639035</name>
</gene>
<feature type="chain" id="PRO_5040112879" description="Long chronological lifespan protein 2" evidence="4">
    <location>
        <begin position="23"/>
        <end position="117"/>
    </location>
</feature>
<dbReference type="InterPro" id="IPR034543">
    <property type="entry name" value="LCL2"/>
</dbReference>
<evidence type="ECO:0000256" key="1">
    <source>
        <dbReference type="ARBA" id="ARBA00010545"/>
    </source>
</evidence>
<feature type="signal peptide" evidence="4">
    <location>
        <begin position="1"/>
        <end position="22"/>
    </location>
</feature>
<evidence type="ECO:0000313" key="6">
    <source>
        <dbReference type="Proteomes" id="UP000759537"/>
    </source>
</evidence>
<name>A0A9P5ML97_9AGAM</name>
<evidence type="ECO:0000256" key="2">
    <source>
        <dbReference type="ARBA" id="ARBA00018534"/>
    </source>
</evidence>
<reference evidence="5" key="1">
    <citation type="submission" date="2019-10" db="EMBL/GenBank/DDBJ databases">
        <authorList>
            <consortium name="DOE Joint Genome Institute"/>
            <person name="Kuo A."/>
            <person name="Miyauchi S."/>
            <person name="Kiss E."/>
            <person name="Drula E."/>
            <person name="Kohler A."/>
            <person name="Sanchez-Garcia M."/>
            <person name="Andreopoulos B."/>
            <person name="Barry K.W."/>
            <person name="Bonito G."/>
            <person name="Buee M."/>
            <person name="Carver A."/>
            <person name="Chen C."/>
            <person name="Cichocki N."/>
            <person name="Clum A."/>
            <person name="Culley D."/>
            <person name="Crous P.W."/>
            <person name="Fauchery L."/>
            <person name="Girlanda M."/>
            <person name="Hayes R."/>
            <person name="Keri Z."/>
            <person name="LaButti K."/>
            <person name="Lipzen A."/>
            <person name="Lombard V."/>
            <person name="Magnuson J."/>
            <person name="Maillard F."/>
            <person name="Morin E."/>
            <person name="Murat C."/>
            <person name="Nolan M."/>
            <person name="Ohm R."/>
            <person name="Pangilinan J."/>
            <person name="Pereira M."/>
            <person name="Perotto S."/>
            <person name="Peter M."/>
            <person name="Riley R."/>
            <person name="Sitrit Y."/>
            <person name="Stielow B."/>
            <person name="Szollosi G."/>
            <person name="Zifcakova L."/>
            <person name="Stursova M."/>
            <person name="Spatafora J.W."/>
            <person name="Tedersoo L."/>
            <person name="Vaario L.-M."/>
            <person name="Yamada A."/>
            <person name="Yan M."/>
            <person name="Wang P."/>
            <person name="Xu J."/>
            <person name="Bruns T."/>
            <person name="Baldrian P."/>
            <person name="Vilgalys R."/>
            <person name="Henrissat B."/>
            <person name="Grigoriev I.V."/>
            <person name="Hibbett D."/>
            <person name="Nagy L.G."/>
            <person name="Martin F.M."/>
        </authorList>
    </citation>
    <scope>NUCLEOTIDE SEQUENCE</scope>
    <source>
        <strain evidence="5">Prilba</strain>
    </source>
</reference>
<dbReference type="AlphaFoldDB" id="A0A9P5ML97"/>
<organism evidence="5 6">
    <name type="scientific">Russula ochroleuca</name>
    <dbReference type="NCBI Taxonomy" id="152965"/>
    <lineage>
        <taxon>Eukaryota</taxon>
        <taxon>Fungi</taxon>
        <taxon>Dikarya</taxon>
        <taxon>Basidiomycota</taxon>
        <taxon>Agaricomycotina</taxon>
        <taxon>Agaricomycetes</taxon>
        <taxon>Russulales</taxon>
        <taxon>Russulaceae</taxon>
        <taxon>Russula</taxon>
    </lineage>
</organism>
<sequence>MSLYSRLCLFTLAFSIFALASAQFQFFNGMFGHQQQQQQPSGGQQWAMHADSLSCSEYLCQDTLVCVAKPIDCPCPNVEDIKCVVPDAQEPGSGTRLCIRGGTDCSQLEKLVKKFSQ</sequence>
<dbReference type="OrthoDB" id="2234316at2759"/>
<evidence type="ECO:0000256" key="4">
    <source>
        <dbReference type="SAM" id="SignalP"/>
    </source>
</evidence>
<dbReference type="EMBL" id="WHVB01000037">
    <property type="protein sequence ID" value="KAF8467083.1"/>
    <property type="molecule type" value="Genomic_DNA"/>
</dbReference>
<dbReference type="GO" id="GO:0036503">
    <property type="term" value="P:ERAD pathway"/>
    <property type="evidence" value="ECO:0007669"/>
    <property type="project" value="TreeGrafter"/>
</dbReference>
<protein>
    <recommendedName>
        <fullName evidence="2">Long chronological lifespan protein 2</fullName>
    </recommendedName>
</protein>
<accession>A0A9P5ML97</accession>
<keyword evidence="6" id="KW-1185">Reference proteome</keyword>
<evidence type="ECO:0000313" key="5">
    <source>
        <dbReference type="EMBL" id="KAF8467083.1"/>
    </source>
</evidence>
<keyword evidence="3 4" id="KW-0732">Signal</keyword>